<dbReference type="OrthoDB" id="9802377at2"/>
<feature type="active site" description="Nucleophile" evidence="11">
    <location>
        <position position="169"/>
    </location>
</feature>
<dbReference type="EC" id="1.3.5.2" evidence="11"/>
<evidence type="ECO:0000256" key="2">
    <source>
        <dbReference type="ARBA" id="ARBA00004370"/>
    </source>
</evidence>
<evidence type="ECO:0000313" key="15">
    <source>
        <dbReference type="Proteomes" id="UP000054698"/>
    </source>
</evidence>
<gene>
    <name evidence="11 13" type="primary">pyrD</name>
    <name evidence="13" type="ORF">Lfee_0755</name>
    <name evidence="14" type="ORF">NCTC12022_02886</name>
</gene>
<dbReference type="GO" id="GO:0005737">
    <property type="term" value="C:cytoplasm"/>
    <property type="evidence" value="ECO:0007669"/>
    <property type="project" value="InterPro"/>
</dbReference>
<dbReference type="EMBL" id="UASS01000037">
    <property type="protein sequence ID" value="SPX62129.1"/>
    <property type="molecule type" value="Genomic_DNA"/>
</dbReference>
<comment type="catalytic activity">
    <reaction evidence="10 11">
        <text>(S)-dihydroorotate + a quinone = orotate + a quinol</text>
        <dbReference type="Rhea" id="RHEA:30187"/>
        <dbReference type="ChEBI" id="CHEBI:24646"/>
        <dbReference type="ChEBI" id="CHEBI:30839"/>
        <dbReference type="ChEBI" id="CHEBI:30864"/>
        <dbReference type="ChEBI" id="CHEBI:132124"/>
        <dbReference type="EC" id="1.3.5.2"/>
    </reaction>
</comment>
<reference evidence="14 16" key="2">
    <citation type="submission" date="2018-06" db="EMBL/GenBank/DDBJ databases">
        <authorList>
            <consortium name="Pathogen Informatics"/>
            <person name="Doyle S."/>
        </authorList>
    </citation>
    <scope>NUCLEOTIDE SEQUENCE [LARGE SCALE GENOMIC DNA]</scope>
    <source>
        <strain evidence="14 16">NCTC12022</strain>
    </source>
</reference>
<dbReference type="PIRSF" id="PIRSF000164">
    <property type="entry name" value="DHO_oxidase"/>
    <property type="match status" value="1"/>
</dbReference>
<dbReference type="CDD" id="cd04738">
    <property type="entry name" value="DHOD_2_like"/>
    <property type="match status" value="1"/>
</dbReference>
<organism evidence="13 15">
    <name type="scientific">Legionella feeleii</name>
    <dbReference type="NCBI Taxonomy" id="453"/>
    <lineage>
        <taxon>Bacteria</taxon>
        <taxon>Pseudomonadati</taxon>
        <taxon>Pseudomonadota</taxon>
        <taxon>Gammaproteobacteria</taxon>
        <taxon>Legionellales</taxon>
        <taxon>Legionellaceae</taxon>
        <taxon>Legionella</taxon>
    </lineage>
</organism>
<dbReference type="GO" id="GO:0006207">
    <property type="term" value="P:'de novo' pyrimidine nucleobase biosynthetic process"/>
    <property type="evidence" value="ECO:0007669"/>
    <property type="project" value="UniProtKB-UniRule"/>
</dbReference>
<feature type="binding site" evidence="11">
    <location>
        <position position="239"/>
    </location>
    <ligand>
        <name>FMN</name>
        <dbReference type="ChEBI" id="CHEBI:58210"/>
    </ligand>
</feature>
<evidence type="ECO:0000313" key="16">
    <source>
        <dbReference type="Proteomes" id="UP000251942"/>
    </source>
</evidence>
<feature type="binding site" evidence="11">
    <location>
        <begin position="105"/>
        <end position="109"/>
    </location>
    <ligand>
        <name>substrate</name>
    </ligand>
</feature>
<feature type="binding site" evidence="11">
    <location>
        <position position="291"/>
    </location>
    <ligand>
        <name>FMN</name>
        <dbReference type="ChEBI" id="CHEBI:58210"/>
    </ligand>
</feature>
<dbReference type="HAMAP" id="MF_00225">
    <property type="entry name" value="DHO_dh_type2"/>
    <property type="match status" value="1"/>
</dbReference>
<dbReference type="NCBIfam" id="NF003652">
    <property type="entry name" value="PRK05286.2-5"/>
    <property type="match status" value="1"/>
</dbReference>
<evidence type="ECO:0000256" key="9">
    <source>
        <dbReference type="ARBA" id="ARBA00023136"/>
    </source>
</evidence>
<accession>A0A0W0U3W9</accession>
<dbReference type="InterPro" id="IPR013785">
    <property type="entry name" value="Aldolase_TIM"/>
</dbReference>
<dbReference type="Proteomes" id="UP000251942">
    <property type="component" value="Unassembled WGS sequence"/>
</dbReference>
<feature type="binding site" evidence="11">
    <location>
        <begin position="312"/>
        <end position="313"/>
    </location>
    <ligand>
        <name>FMN</name>
        <dbReference type="ChEBI" id="CHEBI:58210"/>
    </ligand>
</feature>
<keyword evidence="8 11" id="KW-0560">Oxidoreductase</keyword>
<feature type="binding site" evidence="11">
    <location>
        <position position="80"/>
    </location>
    <ligand>
        <name>FMN</name>
        <dbReference type="ChEBI" id="CHEBI:58210"/>
    </ligand>
</feature>
<keyword evidence="6 11" id="KW-0288">FMN</keyword>
<comment type="function">
    <text evidence="1 11">Catalyzes the conversion of dihydroorotate to orotate with quinone as electron acceptor.</text>
</comment>
<dbReference type="Proteomes" id="UP000054698">
    <property type="component" value="Unassembled WGS sequence"/>
</dbReference>
<keyword evidence="9 11" id="KW-0472">Membrane</keyword>
<feature type="binding site" evidence="11">
    <location>
        <begin position="240"/>
        <end position="241"/>
    </location>
    <ligand>
        <name>substrate</name>
    </ligand>
</feature>
<evidence type="ECO:0000256" key="3">
    <source>
        <dbReference type="ARBA" id="ARBA00005161"/>
    </source>
</evidence>
<dbReference type="NCBIfam" id="NF003645">
    <property type="entry name" value="PRK05286.1-2"/>
    <property type="match status" value="1"/>
</dbReference>
<evidence type="ECO:0000256" key="10">
    <source>
        <dbReference type="ARBA" id="ARBA00048639"/>
    </source>
</evidence>
<dbReference type="Gene3D" id="3.20.20.70">
    <property type="entry name" value="Aldolase class I"/>
    <property type="match status" value="1"/>
</dbReference>
<keyword evidence="11" id="KW-1003">Cell membrane</keyword>
<dbReference type="GO" id="GO:0005886">
    <property type="term" value="C:plasma membrane"/>
    <property type="evidence" value="ECO:0007669"/>
    <property type="project" value="UniProtKB-SubCell"/>
</dbReference>
<dbReference type="InterPro" id="IPR050074">
    <property type="entry name" value="DHO_dehydrogenase"/>
</dbReference>
<evidence type="ECO:0000256" key="1">
    <source>
        <dbReference type="ARBA" id="ARBA00003125"/>
    </source>
</evidence>
<dbReference type="InterPro" id="IPR012135">
    <property type="entry name" value="Dihydroorotate_DH_1_2"/>
</dbReference>
<feature type="binding site" evidence="11">
    <location>
        <position position="166"/>
    </location>
    <ligand>
        <name>substrate</name>
    </ligand>
</feature>
<reference evidence="13 15" key="1">
    <citation type="submission" date="2015-11" db="EMBL/GenBank/DDBJ databases">
        <title>Genomic analysis of 38 Legionella species identifies large and diverse effector repertoires.</title>
        <authorList>
            <person name="Burstein D."/>
            <person name="Amaro F."/>
            <person name="Zusman T."/>
            <person name="Lifshitz Z."/>
            <person name="Cohen O."/>
            <person name="Gilbert J.A."/>
            <person name="Pupko T."/>
            <person name="Shuman H.A."/>
            <person name="Segal G."/>
        </authorList>
    </citation>
    <scope>NUCLEOTIDE SEQUENCE [LARGE SCALE GENOMIC DNA]</scope>
    <source>
        <strain evidence="13 15">WO-44C</strain>
    </source>
</reference>
<dbReference type="PROSITE" id="PS00911">
    <property type="entry name" value="DHODEHASE_1"/>
    <property type="match status" value="1"/>
</dbReference>
<feature type="binding site" evidence="11">
    <location>
        <position position="133"/>
    </location>
    <ligand>
        <name>FMN</name>
        <dbReference type="ChEBI" id="CHEBI:58210"/>
    </ligand>
</feature>
<dbReference type="InterPro" id="IPR001295">
    <property type="entry name" value="Dihydroorotate_DH_CS"/>
</dbReference>
<dbReference type="RefSeq" id="WP_058444034.1">
    <property type="nucleotide sequence ID" value="NZ_CAAAHT010000014.1"/>
</dbReference>
<comment type="similarity">
    <text evidence="4 11">Belongs to the dihydroorotate dehydrogenase family. Type 2 subfamily.</text>
</comment>
<feature type="binding site" evidence="11">
    <location>
        <position position="60"/>
    </location>
    <ligand>
        <name>substrate</name>
    </ligand>
</feature>
<evidence type="ECO:0000259" key="12">
    <source>
        <dbReference type="Pfam" id="PF01180"/>
    </source>
</evidence>
<comment type="pathway">
    <text evidence="3 11">Pyrimidine metabolism; UMP biosynthesis via de novo pathway; orotate from (S)-dihydroorotate (quinone route): step 1/1.</text>
</comment>
<feature type="binding site" evidence="11">
    <location>
        <position position="211"/>
    </location>
    <ligand>
        <name>FMN</name>
        <dbReference type="ChEBI" id="CHEBI:58210"/>
    </ligand>
</feature>
<dbReference type="PANTHER" id="PTHR48109">
    <property type="entry name" value="DIHYDROOROTATE DEHYDROGENASE (QUINONE), MITOCHONDRIAL-RELATED"/>
    <property type="match status" value="1"/>
</dbReference>
<dbReference type="PROSITE" id="PS00912">
    <property type="entry name" value="DHODEHASE_2"/>
    <property type="match status" value="1"/>
</dbReference>
<dbReference type="AlphaFoldDB" id="A0A0W0U3W9"/>
<dbReference type="InterPro" id="IPR005719">
    <property type="entry name" value="Dihydroorotate_DH_2"/>
</dbReference>
<dbReference type="PANTHER" id="PTHR48109:SF4">
    <property type="entry name" value="DIHYDROOROTATE DEHYDROGENASE (QUINONE), MITOCHONDRIAL"/>
    <property type="match status" value="1"/>
</dbReference>
<keyword evidence="15" id="KW-1185">Reference proteome</keyword>
<keyword evidence="5 11" id="KW-0285">Flavoprotein</keyword>
<comment type="subunit">
    <text evidence="11">Monomer.</text>
</comment>
<dbReference type="SUPFAM" id="SSF51395">
    <property type="entry name" value="FMN-linked oxidoreductases"/>
    <property type="match status" value="1"/>
</dbReference>
<feature type="binding site" evidence="11">
    <location>
        <position position="262"/>
    </location>
    <ligand>
        <name>FMN</name>
        <dbReference type="ChEBI" id="CHEBI:58210"/>
    </ligand>
</feature>
<feature type="binding site" evidence="11">
    <location>
        <begin position="56"/>
        <end position="60"/>
    </location>
    <ligand>
        <name>FMN</name>
        <dbReference type="ChEBI" id="CHEBI:58210"/>
    </ligand>
</feature>
<dbReference type="PATRIC" id="fig|453.4.peg.819"/>
<evidence type="ECO:0000256" key="11">
    <source>
        <dbReference type="HAMAP-Rule" id="MF_00225"/>
    </source>
</evidence>
<proteinExistence type="inferred from homology"/>
<sequence>MYSLLRPLLFKLDAEKAHQLVLSTLHYLPKNCFKQPQKTVIKAMGLEFPHAVGLAAGLDKNGEHLDALSKLGFSFIELGTVTPRAQAGNPKPRLFRLPQAEAIINRMGFNNLGVDALIANVAKARYKGILGINIGKNKDTPLTSAVDDYIYCLQKVYQYASYITINISSPNTPDLRLLQQDKLFRVLLGQLCEEQKRLADEQQRLVPLVIKLSPDESDETLKQMADVILKYQVAGIIATNTTCRRDTVSALAHGNETGGLSGKPLAERSTQCLRLLKQVVGNEVTLIGVGGIDNSQVAREKIQAGASLLQVYTGLIYKGPDLINTLARNLQ</sequence>
<comment type="cofactor">
    <cofactor evidence="11">
        <name>FMN</name>
        <dbReference type="ChEBI" id="CHEBI:58210"/>
    </cofactor>
    <text evidence="11">Binds 1 FMN per subunit.</text>
</comment>
<dbReference type="STRING" id="453.Lfee_0755"/>
<dbReference type="NCBIfam" id="TIGR01036">
    <property type="entry name" value="pyrD_sub2"/>
    <property type="match status" value="1"/>
</dbReference>
<name>A0A0W0U3W9_9GAMM</name>
<evidence type="ECO:0000313" key="14">
    <source>
        <dbReference type="EMBL" id="SPX62129.1"/>
    </source>
</evidence>
<dbReference type="NCBIfam" id="NF003646">
    <property type="entry name" value="PRK05286.1-4"/>
    <property type="match status" value="1"/>
</dbReference>
<evidence type="ECO:0000256" key="7">
    <source>
        <dbReference type="ARBA" id="ARBA00022975"/>
    </source>
</evidence>
<feature type="domain" description="Dihydroorotate dehydrogenase catalytic" evidence="12">
    <location>
        <begin position="42"/>
        <end position="330"/>
    </location>
</feature>
<protein>
    <recommendedName>
        <fullName evidence="11">Dihydroorotate dehydrogenase (quinone)</fullName>
        <ecNumber evidence="11">1.3.5.2</ecNumber>
    </recommendedName>
    <alternativeName>
        <fullName evidence="11">DHOdehase</fullName>
        <shortName evidence="11">DHOD</shortName>
        <shortName evidence="11">DHODase</shortName>
    </alternativeName>
    <alternativeName>
        <fullName evidence="11">Dihydroorotate oxidase</fullName>
    </alternativeName>
</protein>
<feature type="binding site" evidence="11">
    <location>
        <position position="171"/>
    </location>
    <ligand>
        <name>substrate</name>
    </ligand>
</feature>
<comment type="subcellular location">
    <subcellularLocation>
        <location evidence="11">Cell membrane</location>
        <topology evidence="11">Peripheral membrane protein</topology>
    </subcellularLocation>
    <subcellularLocation>
        <location evidence="2">Membrane</location>
    </subcellularLocation>
</comment>
<dbReference type="InterPro" id="IPR005720">
    <property type="entry name" value="Dihydroorotate_DH_cat"/>
</dbReference>
<evidence type="ECO:0000256" key="5">
    <source>
        <dbReference type="ARBA" id="ARBA00022630"/>
    </source>
</evidence>
<dbReference type="GO" id="GO:0044205">
    <property type="term" value="P:'de novo' UMP biosynthetic process"/>
    <property type="evidence" value="ECO:0007669"/>
    <property type="project" value="UniProtKB-UniRule"/>
</dbReference>
<evidence type="ECO:0000256" key="8">
    <source>
        <dbReference type="ARBA" id="ARBA00023002"/>
    </source>
</evidence>
<keyword evidence="7 11" id="KW-0665">Pyrimidine biosynthesis</keyword>
<evidence type="ECO:0000313" key="13">
    <source>
        <dbReference type="EMBL" id="KTD02600.1"/>
    </source>
</evidence>
<feature type="binding site" evidence="11">
    <location>
        <position position="166"/>
    </location>
    <ligand>
        <name>FMN</name>
        <dbReference type="ChEBI" id="CHEBI:58210"/>
    </ligand>
</feature>
<dbReference type="UniPathway" id="UPA00070">
    <property type="reaction ID" value="UER00946"/>
</dbReference>
<dbReference type="Pfam" id="PF01180">
    <property type="entry name" value="DHO_dh"/>
    <property type="match status" value="1"/>
</dbReference>
<evidence type="ECO:0000256" key="6">
    <source>
        <dbReference type="ARBA" id="ARBA00022643"/>
    </source>
</evidence>
<evidence type="ECO:0000256" key="4">
    <source>
        <dbReference type="ARBA" id="ARBA00005359"/>
    </source>
</evidence>
<dbReference type="NCBIfam" id="NF003644">
    <property type="entry name" value="PRK05286.1-1"/>
    <property type="match status" value="1"/>
</dbReference>
<dbReference type="EMBL" id="LNYB01000023">
    <property type="protein sequence ID" value="KTD02600.1"/>
    <property type="molecule type" value="Genomic_DNA"/>
</dbReference>
<dbReference type="GO" id="GO:0106430">
    <property type="term" value="F:dihydroorotate dehydrogenase (quinone) activity"/>
    <property type="evidence" value="ECO:0007669"/>
    <property type="project" value="UniProtKB-EC"/>
</dbReference>